<gene>
    <name evidence="4" type="ORF">PYX00_005618</name>
</gene>
<accession>A0AAW2HTG2</accession>
<keyword evidence="2" id="KW-0539">Nucleus</keyword>
<evidence type="ECO:0000256" key="1">
    <source>
        <dbReference type="ARBA" id="ARBA00004123"/>
    </source>
</evidence>
<dbReference type="PROSITE" id="PS50097">
    <property type="entry name" value="BTB"/>
    <property type="match status" value="1"/>
</dbReference>
<evidence type="ECO:0000313" key="4">
    <source>
        <dbReference type="EMBL" id="KAL0272771.1"/>
    </source>
</evidence>
<dbReference type="InterPro" id="IPR000210">
    <property type="entry name" value="BTB/POZ_dom"/>
</dbReference>
<name>A0AAW2HTG2_9NEOP</name>
<organism evidence="4">
    <name type="scientific">Menopon gallinae</name>
    <name type="common">poultry shaft louse</name>
    <dbReference type="NCBI Taxonomy" id="328185"/>
    <lineage>
        <taxon>Eukaryota</taxon>
        <taxon>Metazoa</taxon>
        <taxon>Ecdysozoa</taxon>
        <taxon>Arthropoda</taxon>
        <taxon>Hexapoda</taxon>
        <taxon>Insecta</taxon>
        <taxon>Pterygota</taxon>
        <taxon>Neoptera</taxon>
        <taxon>Paraneoptera</taxon>
        <taxon>Psocodea</taxon>
        <taxon>Troctomorpha</taxon>
        <taxon>Phthiraptera</taxon>
        <taxon>Amblycera</taxon>
        <taxon>Menoponidae</taxon>
        <taxon>Menopon</taxon>
    </lineage>
</organism>
<evidence type="ECO:0000259" key="3">
    <source>
        <dbReference type="PROSITE" id="PS50097"/>
    </source>
</evidence>
<proteinExistence type="predicted"/>
<dbReference type="PANTHER" id="PTHR23110:SF109">
    <property type="entry name" value="FI07618P-RELATED"/>
    <property type="match status" value="1"/>
</dbReference>
<reference evidence="4" key="1">
    <citation type="journal article" date="2024" name="Gigascience">
        <title>Chromosome-level genome of the poultry shaft louse Menopon gallinae provides insight into the host-switching and adaptive evolution of parasitic lice.</title>
        <authorList>
            <person name="Xu Y."/>
            <person name="Ma L."/>
            <person name="Liu S."/>
            <person name="Liang Y."/>
            <person name="Liu Q."/>
            <person name="He Z."/>
            <person name="Tian L."/>
            <person name="Duan Y."/>
            <person name="Cai W."/>
            <person name="Li H."/>
            <person name="Song F."/>
        </authorList>
    </citation>
    <scope>NUCLEOTIDE SEQUENCE</scope>
    <source>
        <strain evidence="4">Cailab_2023a</strain>
    </source>
</reference>
<dbReference type="GO" id="GO:0005634">
    <property type="term" value="C:nucleus"/>
    <property type="evidence" value="ECO:0007669"/>
    <property type="project" value="UniProtKB-SubCell"/>
</dbReference>
<protein>
    <recommendedName>
        <fullName evidence="3">BTB domain-containing protein</fullName>
    </recommendedName>
</protein>
<dbReference type="GO" id="GO:0006357">
    <property type="term" value="P:regulation of transcription by RNA polymerase II"/>
    <property type="evidence" value="ECO:0007669"/>
    <property type="project" value="TreeGrafter"/>
</dbReference>
<dbReference type="CDD" id="cd18315">
    <property type="entry name" value="BTB_POZ_BAB-like"/>
    <property type="match status" value="1"/>
</dbReference>
<dbReference type="PANTHER" id="PTHR23110">
    <property type="entry name" value="BTB DOMAIN TRANSCRIPTION FACTOR"/>
    <property type="match status" value="1"/>
</dbReference>
<comment type="subcellular location">
    <subcellularLocation>
        <location evidence="1">Nucleus</location>
    </subcellularLocation>
</comment>
<dbReference type="Gene3D" id="3.30.710.10">
    <property type="entry name" value="Potassium Channel Kv1.1, Chain A"/>
    <property type="match status" value="1"/>
</dbReference>
<dbReference type="InterPro" id="IPR011333">
    <property type="entry name" value="SKP1/BTB/POZ_sf"/>
</dbReference>
<sequence>MDMESSMLCLSWNDHMKNISNVFMEQLTTENLVDVTIICEGKLIKAHKMVLSACSPYLHEMLTMDNVPDSVIIMNNVKFSDMKLVIDFMYCGQITVSVEDFKNVVSLAQSLKIKGLSNEDNVIEGFEACNWSDGQQTKRRRVEKLPPKERGAHRKKKLLTGEKKITACDTVPLEVPVTKDVRFCFCI</sequence>
<feature type="domain" description="BTB" evidence="3">
    <location>
        <begin position="33"/>
        <end position="98"/>
    </location>
</feature>
<comment type="caution">
    <text evidence="4">The sequence shown here is derived from an EMBL/GenBank/DDBJ whole genome shotgun (WGS) entry which is preliminary data.</text>
</comment>
<dbReference type="EMBL" id="JARGDH010000003">
    <property type="protein sequence ID" value="KAL0272771.1"/>
    <property type="molecule type" value="Genomic_DNA"/>
</dbReference>
<dbReference type="SMART" id="SM00225">
    <property type="entry name" value="BTB"/>
    <property type="match status" value="1"/>
</dbReference>
<dbReference type="InterPro" id="IPR051095">
    <property type="entry name" value="Dros_DevTransReg"/>
</dbReference>
<evidence type="ECO:0000256" key="2">
    <source>
        <dbReference type="ARBA" id="ARBA00023242"/>
    </source>
</evidence>
<dbReference type="SUPFAM" id="SSF54695">
    <property type="entry name" value="POZ domain"/>
    <property type="match status" value="1"/>
</dbReference>
<dbReference type="Pfam" id="PF00651">
    <property type="entry name" value="BTB"/>
    <property type="match status" value="1"/>
</dbReference>
<dbReference type="AlphaFoldDB" id="A0AAW2HTG2"/>